<dbReference type="PANTHER" id="PTHR11926:SF1320">
    <property type="entry name" value="GLYCOSYLTRANSFERASE"/>
    <property type="match status" value="1"/>
</dbReference>
<dbReference type="Proteomes" id="UP000095767">
    <property type="component" value="Unassembled WGS sequence"/>
</dbReference>
<comment type="similarity">
    <text evidence="1">Belongs to the UDP-glycosyltransferase family.</text>
</comment>
<evidence type="ECO:0000313" key="4">
    <source>
        <dbReference type="Proteomes" id="UP000095767"/>
    </source>
</evidence>
<feature type="non-terminal residue" evidence="3">
    <location>
        <position position="1"/>
    </location>
</feature>
<comment type="caution">
    <text evidence="3">The sequence shown here is derived from an EMBL/GenBank/DDBJ whole genome shotgun (WGS) entry which is preliminary data.</text>
</comment>
<dbReference type="SUPFAM" id="SSF53756">
    <property type="entry name" value="UDP-Glycosyltransferase/glycogen phosphorylase"/>
    <property type="match status" value="1"/>
</dbReference>
<sequence>LWVVRDDSRDLLPAHDTAVSGNGGRGKVVPWCQQRRVLSHRAVGCFVTYCGWNSATEALEVGVPVVAYPVWSDQRTNAAFLVDVCGVGVRLPARPTRDDLRRCVEEVMGGGGALEEEAMLARAREWKAKASAAGAGSGSSYLATQDFVDAVASIGAGKNTAFHFHTQDATLNDTGIVLLQ</sequence>
<dbReference type="Pfam" id="PF00201">
    <property type="entry name" value="UDPGT"/>
    <property type="match status" value="1"/>
</dbReference>
<reference evidence="3 4" key="1">
    <citation type="submission" date="2016-09" db="EMBL/GenBank/DDBJ databases">
        <title>The draft genome of Dichanthelium oligosanthes: A C3 panicoid grass species.</title>
        <authorList>
            <person name="Studer A.J."/>
            <person name="Schnable J.C."/>
            <person name="Brutnell T.P."/>
        </authorList>
    </citation>
    <scope>NUCLEOTIDE SEQUENCE [LARGE SCALE GENOMIC DNA]</scope>
    <source>
        <strain evidence="4">cv. Kellogg 1175</strain>
        <tissue evidence="3">Leaf</tissue>
    </source>
</reference>
<dbReference type="EMBL" id="LWDX02003918">
    <property type="protein sequence ID" value="OEL37864.1"/>
    <property type="molecule type" value="Genomic_DNA"/>
</dbReference>
<dbReference type="GO" id="GO:0080044">
    <property type="term" value="F:quercetin 7-O-glucosyltransferase activity"/>
    <property type="evidence" value="ECO:0007669"/>
    <property type="project" value="TreeGrafter"/>
</dbReference>
<proteinExistence type="inferred from homology"/>
<dbReference type="AlphaFoldDB" id="A0A1E5WKK6"/>
<evidence type="ECO:0000256" key="1">
    <source>
        <dbReference type="ARBA" id="ARBA00009995"/>
    </source>
</evidence>
<evidence type="ECO:0000256" key="2">
    <source>
        <dbReference type="ARBA" id="ARBA00022679"/>
    </source>
</evidence>
<dbReference type="InterPro" id="IPR002213">
    <property type="entry name" value="UDP_glucos_trans"/>
</dbReference>
<gene>
    <name evidence="3" type="ORF">BAE44_0001117</name>
</gene>
<dbReference type="Gene3D" id="3.40.50.2000">
    <property type="entry name" value="Glycogen Phosphorylase B"/>
    <property type="match status" value="1"/>
</dbReference>
<organism evidence="3 4">
    <name type="scientific">Dichanthelium oligosanthes</name>
    <dbReference type="NCBI Taxonomy" id="888268"/>
    <lineage>
        <taxon>Eukaryota</taxon>
        <taxon>Viridiplantae</taxon>
        <taxon>Streptophyta</taxon>
        <taxon>Embryophyta</taxon>
        <taxon>Tracheophyta</taxon>
        <taxon>Spermatophyta</taxon>
        <taxon>Magnoliopsida</taxon>
        <taxon>Liliopsida</taxon>
        <taxon>Poales</taxon>
        <taxon>Poaceae</taxon>
        <taxon>PACMAD clade</taxon>
        <taxon>Panicoideae</taxon>
        <taxon>Panicodae</taxon>
        <taxon>Paniceae</taxon>
        <taxon>Dichantheliinae</taxon>
        <taxon>Dichanthelium</taxon>
    </lineage>
</organism>
<dbReference type="STRING" id="888268.A0A1E5WKK6"/>
<name>A0A1E5WKK6_9POAL</name>
<dbReference type="PANTHER" id="PTHR11926">
    <property type="entry name" value="GLUCOSYL/GLUCURONOSYL TRANSFERASES"/>
    <property type="match status" value="1"/>
</dbReference>
<accession>A0A1E5WKK6</accession>
<evidence type="ECO:0000313" key="3">
    <source>
        <dbReference type="EMBL" id="OEL37864.1"/>
    </source>
</evidence>
<dbReference type="OrthoDB" id="5835829at2759"/>
<protein>
    <submittedName>
        <fullName evidence="3">Uncharacterized protein</fullName>
    </submittedName>
</protein>
<keyword evidence="4" id="KW-1185">Reference proteome</keyword>
<keyword evidence="2" id="KW-0808">Transferase</keyword>
<dbReference type="CDD" id="cd03784">
    <property type="entry name" value="GT1_Gtf-like"/>
    <property type="match status" value="1"/>
</dbReference>
<dbReference type="GO" id="GO:0080043">
    <property type="term" value="F:quercetin 3-O-glucosyltransferase activity"/>
    <property type="evidence" value="ECO:0007669"/>
    <property type="project" value="TreeGrafter"/>
</dbReference>